<accession>A0A7S9H9K8</accession>
<evidence type="ECO:0000313" key="1">
    <source>
        <dbReference type="EMBL" id="QPG02014.1"/>
    </source>
</evidence>
<dbReference type="AlphaFoldDB" id="A0A7S9H9K8"/>
<organism evidence="1">
    <name type="scientific">Acinetobacter nosocomialis</name>
    <dbReference type="NCBI Taxonomy" id="106654"/>
    <lineage>
        <taxon>Bacteria</taxon>
        <taxon>Pseudomonadati</taxon>
        <taxon>Pseudomonadota</taxon>
        <taxon>Gammaproteobacteria</taxon>
        <taxon>Moraxellales</taxon>
        <taxon>Moraxellaceae</taxon>
        <taxon>Acinetobacter</taxon>
        <taxon>Acinetobacter calcoaceticus/baumannii complex</taxon>
    </lineage>
</organism>
<sequence length="54" mass="5861">MKISKGLLSLISYSCLIISFPVIAKTNTSLVSPKKGVICDQYICVNNKGVEMDP</sequence>
<keyword evidence="1" id="KW-0614">Plasmid</keyword>
<dbReference type="EMBL" id="MT742183">
    <property type="protein sequence ID" value="QPG02014.1"/>
    <property type="molecule type" value="Genomic_DNA"/>
</dbReference>
<dbReference type="RefSeq" id="WP_227555082.1">
    <property type="nucleotide sequence ID" value="NZ_MT742183.1"/>
</dbReference>
<name>A0A7S9H9K8_ACINO</name>
<geneLocation type="plasmid" evidence="1">
    <name>pWM98B</name>
</geneLocation>
<gene>
    <name evidence="1" type="ORF">WM98B_00161</name>
</gene>
<proteinExistence type="predicted"/>
<reference evidence="1" key="1">
    <citation type="submission" date="2020-07" db="EMBL/GenBank/DDBJ databases">
        <title>A novel family of multi-drug resistance mega-plasmids in Acinetobacter species.</title>
        <authorList>
            <person name="Ghaly T.M."/>
            <person name="Sajjad A."/>
            <person name="Tetu S.G."/>
            <person name="Gillings M.R."/>
        </authorList>
    </citation>
    <scope>NUCLEOTIDE SEQUENCE</scope>
    <source>
        <strain evidence="1">WM98B</strain>
        <plasmid evidence="1">pWM98B</plasmid>
    </source>
</reference>
<protein>
    <submittedName>
        <fullName evidence="1">Uncharacterized protein</fullName>
    </submittedName>
</protein>